<feature type="compositionally biased region" description="Low complexity" evidence="7">
    <location>
        <begin position="342"/>
        <end position="352"/>
    </location>
</feature>
<dbReference type="SUPFAM" id="SSF82689">
    <property type="entry name" value="Mechanosensitive channel protein MscS (YggB), C-terminal domain"/>
    <property type="match status" value="1"/>
</dbReference>
<feature type="compositionally biased region" description="Basic and acidic residues" evidence="7">
    <location>
        <begin position="305"/>
        <end position="322"/>
    </location>
</feature>
<dbReference type="InterPro" id="IPR023408">
    <property type="entry name" value="MscS_beta-dom_sf"/>
</dbReference>
<evidence type="ECO:0000256" key="6">
    <source>
        <dbReference type="ARBA" id="ARBA00023136"/>
    </source>
</evidence>
<dbReference type="Gene3D" id="3.30.70.100">
    <property type="match status" value="1"/>
</dbReference>
<dbReference type="PANTHER" id="PTHR30221">
    <property type="entry name" value="SMALL-CONDUCTANCE MECHANOSENSITIVE CHANNEL"/>
    <property type="match status" value="1"/>
</dbReference>
<dbReference type="AlphaFoldDB" id="A0ABD5UNH3"/>
<dbReference type="InterPro" id="IPR006685">
    <property type="entry name" value="MscS_channel_2nd"/>
</dbReference>
<evidence type="ECO:0000259" key="9">
    <source>
        <dbReference type="Pfam" id="PF00924"/>
    </source>
</evidence>
<keyword evidence="5 8" id="KW-1133">Transmembrane helix</keyword>
<dbReference type="GO" id="GO:0005886">
    <property type="term" value="C:plasma membrane"/>
    <property type="evidence" value="ECO:0007669"/>
    <property type="project" value="UniProtKB-SubCell"/>
</dbReference>
<dbReference type="PANTHER" id="PTHR30221:SF1">
    <property type="entry name" value="SMALL-CONDUCTANCE MECHANOSENSITIVE CHANNEL"/>
    <property type="match status" value="1"/>
</dbReference>
<evidence type="ECO:0000313" key="11">
    <source>
        <dbReference type="EMBL" id="MFC6890965.1"/>
    </source>
</evidence>
<feature type="compositionally biased region" description="Acidic residues" evidence="7">
    <location>
        <begin position="359"/>
        <end position="371"/>
    </location>
</feature>
<dbReference type="InterPro" id="IPR011066">
    <property type="entry name" value="MscS_channel_C_sf"/>
</dbReference>
<proteinExistence type="inferred from homology"/>
<dbReference type="Pfam" id="PF21082">
    <property type="entry name" value="MS_channel_3rd"/>
    <property type="match status" value="1"/>
</dbReference>
<dbReference type="Proteomes" id="UP001596333">
    <property type="component" value="Unassembled WGS sequence"/>
</dbReference>
<keyword evidence="3" id="KW-1003">Cell membrane</keyword>
<feature type="domain" description="Mechanosensitive ion channel MscS C-terminal" evidence="10">
    <location>
        <begin position="192"/>
        <end position="285"/>
    </location>
</feature>
<evidence type="ECO:0000256" key="4">
    <source>
        <dbReference type="ARBA" id="ARBA00022692"/>
    </source>
</evidence>
<dbReference type="EMBL" id="JBHSXI010000029">
    <property type="protein sequence ID" value="MFC6890965.1"/>
    <property type="molecule type" value="Genomic_DNA"/>
</dbReference>
<evidence type="ECO:0000259" key="10">
    <source>
        <dbReference type="Pfam" id="PF21082"/>
    </source>
</evidence>
<feature type="transmembrane region" description="Helical" evidence="8">
    <location>
        <begin position="75"/>
        <end position="96"/>
    </location>
</feature>
<evidence type="ECO:0000313" key="12">
    <source>
        <dbReference type="Proteomes" id="UP001596333"/>
    </source>
</evidence>
<dbReference type="Gene3D" id="1.10.287.1260">
    <property type="match status" value="1"/>
</dbReference>
<comment type="subcellular location">
    <subcellularLocation>
        <location evidence="1">Cell membrane</location>
        <topology evidence="1">Multi-pass membrane protein</topology>
    </subcellularLocation>
</comment>
<keyword evidence="4 8" id="KW-0812">Transmembrane</keyword>
<gene>
    <name evidence="11" type="ORF">ACFQEY_18420</name>
</gene>
<evidence type="ECO:0000256" key="2">
    <source>
        <dbReference type="ARBA" id="ARBA00008017"/>
    </source>
</evidence>
<sequence>MGRLQGVTLLADWISVPVADWASRLAGIPGSGLLFVLFSIAAGALVSKFLVRLIGRPVARRVSRQSVAQTIVRGVRVGTITLSTLIGLWAVGFRFADLLLGTAVFSAVIGIILAPLVGNFINGVFILADQPFEIGDMISLEDGTTGFVEDITIRYTKIFTLDNTFIVVPNGTMRERDVTNFSAEDERTRRTIDVLVTYESDVAEARRLIERAARDCESVIDGGPDIRVGVARYTASPDCRLHEFGDDGVLLRLRYWVKKPYKLAKVQSDVNTRIRERVADAEVEMAYPHRHLVFDDTSGIARIGGPDDTRPDGERAGHRPGGESEGVTNEVSSAGVDDDTAGGDVASDAAENGGLGDAAGDDVDDDAAGDGDDTRRSDLGSGDGGGRPT</sequence>
<feature type="transmembrane region" description="Helical" evidence="8">
    <location>
        <begin position="33"/>
        <end position="54"/>
    </location>
</feature>
<evidence type="ECO:0000256" key="3">
    <source>
        <dbReference type="ARBA" id="ARBA00022475"/>
    </source>
</evidence>
<keyword evidence="6 8" id="KW-0472">Membrane</keyword>
<feature type="domain" description="Mechanosensitive ion channel MscS" evidence="9">
    <location>
        <begin position="116"/>
        <end position="182"/>
    </location>
</feature>
<feature type="transmembrane region" description="Helical" evidence="8">
    <location>
        <begin position="102"/>
        <end position="128"/>
    </location>
</feature>
<organism evidence="11 12">
    <name type="scientific">Halorubrum trueperi</name>
    <dbReference type="NCBI Taxonomy" id="2004704"/>
    <lineage>
        <taxon>Archaea</taxon>
        <taxon>Methanobacteriati</taxon>
        <taxon>Methanobacteriota</taxon>
        <taxon>Stenosarchaea group</taxon>
        <taxon>Halobacteria</taxon>
        <taxon>Halobacteriales</taxon>
        <taxon>Haloferacaceae</taxon>
        <taxon>Halorubrum</taxon>
    </lineage>
</organism>
<accession>A0ABD5UNH3</accession>
<comment type="similarity">
    <text evidence="2">Belongs to the MscS (TC 1.A.23) family.</text>
</comment>
<keyword evidence="12" id="KW-1185">Reference proteome</keyword>
<dbReference type="InterPro" id="IPR049278">
    <property type="entry name" value="MS_channel_C"/>
</dbReference>
<dbReference type="InterPro" id="IPR010920">
    <property type="entry name" value="LSM_dom_sf"/>
</dbReference>
<name>A0ABD5UNH3_9EURY</name>
<reference evidence="11 12" key="1">
    <citation type="journal article" date="2019" name="Int. J. Syst. Evol. Microbiol.">
        <title>The Global Catalogue of Microorganisms (GCM) 10K type strain sequencing project: providing services to taxonomists for standard genome sequencing and annotation.</title>
        <authorList>
            <consortium name="The Broad Institute Genomics Platform"/>
            <consortium name="The Broad Institute Genome Sequencing Center for Infectious Disease"/>
            <person name="Wu L."/>
            <person name="Ma J."/>
        </authorList>
    </citation>
    <scope>NUCLEOTIDE SEQUENCE [LARGE SCALE GENOMIC DNA]</scope>
    <source>
        <strain evidence="11 12">Y73</strain>
    </source>
</reference>
<evidence type="ECO:0000256" key="1">
    <source>
        <dbReference type="ARBA" id="ARBA00004651"/>
    </source>
</evidence>
<dbReference type="InterPro" id="IPR045275">
    <property type="entry name" value="MscS_archaea/bacteria_type"/>
</dbReference>
<dbReference type="Gene3D" id="2.30.30.60">
    <property type="match status" value="1"/>
</dbReference>
<dbReference type="Pfam" id="PF00924">
    <property type="entry name" value="MS_channel_2nd"/>
    <property type="match status" value="1"/>
</dbReference>
<feature type="region of interest" description="Disordered" evidence="7">
    <location>
        <begin position="298"/>
        <end position="389"/>
    </location>
</feature>
<evidence type="ECO:0000256" key="7">
    <source>
        <dbReference type="SAM" id="MobiDB-lite"/>
    </source>
</evidence>
<protein>
    <submittedName>
        <fullName evidence="11">Mechanosensitive ion channel family protein</fullName>
    </submittedName>
</protein>
<comment type="caution">
    <text evidence="11">The sequence shown here is derived from an EMBL/GenBank/DDBJ whole genome shotgun (WGS) entry which is preliminary data.</text>
</comment>
<dbReference type="RefSeq" id="WP_379771417.1">
    <property type="nucleotide sequence ID" value="NZ_JBHSXI010000029.1"/>
</dbReference>
<dbReference type="SUPFAM" id="SSF50182">
    <property type="entry name" value="Sm-like ribonucleoproteins"/>
    <property type="match status" value="1"/>
</dbReference>
<evidence type="ECO:0000256" key="5">
    <source>
        <dbReference type="ARBA" id="ARBA00022989"/>
    </source>
</evidence>
<evidence type="ECO:0000256" key="8">
    <source>
        <dbReference type="SAM" id="Phobius"/>
    </source>
</evidence>